<dbReference type="EMBL" id="JAZDWU010000001">
    <property type="protein sequence ID" value="KAL0014327.1"/>
    <property type="molecule type" value="Genomic_DNA"/>
</dbReference>
<name>A0AAW2DWY6_9ROSI</name>
<proteinExistence type="predicted"/>
<dbReference type="AlphaFoldDB" id="A0AAW2DWY6"/>
<protein>
    <submittedName>
        <fullName evidence="1">Uncharacterized protein</fullName>
    </submittedName>
</protein>
<evidence type="ECO:0000313" key="1">
    <source>
        <dbReference type="EMBL" id="KAL0014327.1"/>
    </source>
</evidence>
<accession>A0AAW2DWY6</accession>
<evidence type="ECO:0000313" key="2">
    <source>
        <dbReference type="Proteomes" id="UP001459277"/>
    </source>
</evidence>
<keyword evidence="2" id="KW-1185">Reference proteome</keyword>
<organism evidence="1 2">
    <name type="scientific">Lithocarpus litseifolius</name>
    <dbReference type="NCBI Taxonomy" id="425828"/>
    <lineage>
        <taxon>Eukaryota</taxon>
        <taxon>Viridiplantae</taxon>
        <taxon>Streptophyta</taxon>
        <taxon>Embryophyta</taxon>
        <taxon>Tracheophyta</taxon>
        <taxon>Spermatophyta</taxon>
        <taxon>Magnoliopsida</taxon>
        <taxon>eudicotyledons</taxon>
        <taxon>Gunneridae</taxon>
        <taxon>Pentapetalae</taxon>
        <taxon>rosids</taxon>
        <taxon>fabids</taxon>
        <taxon>Fagales</taxon>
        <taxon>Fagaceae</taxon>
        <taxon>Lithocarpus</taxon>
    </lineage>
</organism>
<comment type="caution">
    <text evidence="1">The sequence shown here is derived from an EMBL/GenBank/DDBJ whole genome shotgun (WGS) entry which is preliminary data.</text>
</comment>
<reference evidence="1 2" key="1">
    <citation type="submission" date="2024-01" db="EMBL/GenBank/DDBJ databases">
        <title>A telomere-to-telomere, gap-free genome of sweet tea (Lithocarpus litseifolius).</title>
        <authorList>
            <person name="Zhou J."/>
        </authorList>
    </citation>
    <scope>NUCLEOTIDE SEQUENCE [LARGE SCALE GENOMIC DNA]</scope>
    <source>
        <strain evidence="1">Zhou-2022a</strain>
        <tissue evidence="1">Leaf</tissue>
    </source>
</reference>
<sequence length="166" mass="18841">MGDTDSSPIHRLQRHGPLKMNPSVFQTRLWYPLEATDDLESSRTISLSISDSEPEPELPISDSNSRRISLVAASGMEDSSPEPHGYEMSGRWSEERLVLGYEKCRSAIFLAVFMWRRPLNSAALATTTHKKPKRVSDVTGTQVRAQMINKCRIEMDSQWLYNVQKS</sequence>
<gene>
    <name evidence="1" type="ORF">SO802_001396</name>
</gene>
<dbReference type="Proteomes" id="UP001459277">
    <property type="component" value="Unassembled WGS sequence"/>
</dbReference>